<dbReference type="OMA" id="SMATLGW"/>
<feature type="compositionally biased region" description="Basic residues" evidence="5">
    <location>
        <begin position="174"/>
        <end position="184"/>
    </location>
</feature>
<comment type="catalytic activity">
    <reaction evidence="1">
        <text>[protein]-peptidylproline (omega=180) = [protein]-peptidylproline (omega=0)</text>
        <dbReference type="Rhea" id="RHEA:16237"/>
        <dbReference type="Rhea" id="RHEA-COMP:10747"/>
        <dbReference type="Rhea" id="RHEA-COMP:10748"/>
        <dbReference type="ChEBI" id="CHEBI:83833"/>
        <dbReference type="ChEBI" id="CHEBI:83834"/>
        <dbReference type="EC" id="5.2.1.8"/>
    </reaction>
</comment>
<dbReference type="OrthoDB" id="1902587at2759"/>
<dbReference type="PANTHER" id="PTHR43811">
    <property type="entry name" value="FKBP-TYPE PEPTIDYL-PROLYL CIS-TRANS ISOMERASE FKPA"/>
    <property type="match status" value="1"/>
</dbReference>
<dbReference type="InterPro" id="IPR041232">
    <property type="entry name" value="NPL"/>
</dbReference>
<gene>
    <name evidence="7" type="ORF">ZOSMA_279G00120</name>
</gene>
<reference evidence="8" key="1">
    <citation type="journal article" date="2016" name="Nature">
        <title>The genome of the seagrass Zostera marina reveals angiosperm adaptation to the sea.</title>
        <authorList>
            <person name="Olsen J.L."/>
            <person name="Rouze P."/>
            <person name="Verhelst B."/>
            <person name="Lin Y.-C."/>
            <person name="Bayer T."/>
            <person name="Collen J."/>
            <person name="Dattolo E."/>
            <person name="De Paoli E."/>
            <person name="Dittami S."/>
            <person name="Maumus F."/>
            <person name="Michel G."/>
            <person name="Kersting A."/>
            <person name="Lauritano C."/>
            <person name="Lohaus R."/>
            <person name="Toepel M."/>
            <person name="Tonon T."/>
            <person name="Vanneste K."/>
            <person name="Amirebrahimi M."/>
            <person name="Brakel J."/>
            <person name="Bostroem C."/>
            <person name="Chovatia M."/>
            <person name="Grimwood J."/>
            <person name="Jenkins J.W."/>
            <person name="Jueterbock A."/>
            <person name="Mraz A."/>
            <person name="Stam W.T."/>
            <person name="Tice H."/>
            <person name="Bornberg-Bauer E."/>
            <person name="Green P.J."/>
            <person name="Pearson G.A."/>
            <person name="Procaccini G."/>
            <person name="Duarte C.M."/>
            <person name="Schmutz J."/>
            <person name="Reusch T.B.H."/>
            <person name="Van de Peer Y."/>
        </authorList>
    </citation>
    <scope>NUCLEOTIDE SEQUENCE [LARGE SCALE GENOMIC DNA]</scope>
    <source>
        <strain evidence="8">cv. Finnish</strain>
    </source>
</reference>
<feature type="compositionally biased region" description="Polar residues" evidence="5">
    <location>
        <begin position="148"/>
        <end position="158"/>
    </location>
</feature>
<organism evidence="7 8">
    <name type="scientific">Zostera marina</name>
    <name type="common">Eelgrass</name>
    <dbReference type="NCBI Taxonomy" id="29655"/>
    <lineage>
        <taxon>Eukaryota</taxon>
        <taxon>Viridiplantae</taxon>
        <taxon>Streptophyta</taxon>
        <taxon>Embryophyta</taxon>
        <taxon>Tracheophyta</taxon>
        <taxon>Spermatophyta</taxon>
        <taxon>Magnoliopsida</taxon>
        <taxon>Liliopsida</taxon>
        <taxon>Zosteraceae</taxon>
        <taxon>Zostera</taxon>
    </lineage>
</organism>
<evidence type="ECO:0000256" key="5">
    <source>
        <dbReference type="SAM" id="MobiDB-lite"/>
    </source>
</evidence>
<keyword evidence="8" id="KW-1185">Reference proteome</keyword>
<evidence type="ECO:0000259" key="6">
    <source>
        <dbReference type="Pfam" id="PF17800"/>
    </source>
</evidence>
<keyword evidence="4" id="KW-0413">Isomerase</keyword>
<sequence length="201" mass="22658">MAFWGTKVNAGKPYTLVYNESTGAIGGARQRLRITQATLAKTNYSKTSERSILECRVGSRKPVIVCSLVPNRQDSISLDLEFQEKEAVVFYVRGSIAIHLVGYIPANPHEEEIGEDIHETESDRSEQLEDSDDLSDFIVDDDAVEYNSTASSDEGTWNSKKRMRKSSKSDPNFSKKKKTKKVKKKESESDDEFKVVESFFS</sequence>
<evidence type="ECO:0000313" key="7">
    <source>
        <dbReference type="EMBL" id="KMZ67109.1"/>
    </source>
</evidence>
<comment type="caution">
    <text evidence="7">The sequence shown here is derived from an EMBL/GenBank/DDBJ whole genome shotgun (WGS) entry which is preliminary data.</text>
</comment>
<dbReference type="Gene3D" id="2.60.120.340">
    <property type="entry name" value="Nucleoplasmin core domain"/>
    <property type="match status" value="1"/>
</dbReference>
<dbReference type="AlphaFoldDB" id="A0A0K9PDT2"/>
<dbReference type="PANTHER" id="PTHR43811:SF19">
    <property type="entry name" value="39 KDA FK506-BINDING NUCLEAR PROTEIN"/>
    <property type="match status" value="1"/>
</dbReference>
<evidence type="ECO:0000256" key="3">
    <source>
        <dbReference type="ARBA" id="ARBA00023110"/>
    </source>
</evidence>
<feature type="domain" description="Nucleoplasmin-like" evidence="6">
    <location>
        <begin position="3"/>
        <end position="104"/>
    </location>
</feature>
<evidence type="ECO:0000256" key="2">
    <source>
        <dbReference type="ARBA" id="ARBA00013194"/>
    </source>
</evidence>
<accession>A0A0K9PDT2</accession>
<name>A0A0K9PDT2_ZOSMR</name>
<feature type="region of interest" description="Disordered" evidence="5">
    <location>
        <begin position="148"/>
        <end position="190"/>
    </location>
</feature>
<protein>
    <recommendedName>
        <fullName evidence="2">peptidylprolyl isomerase</fullName>
        <ecNumber evidence="2">5.2.1.8</ecNumber>
    </recommendedName>
</protein>
<evidence type="ECO:0000256" key="1">
    <source>
        <dbReference type="ARBA" id="ARBA00000971"/>
    </source>
</evidence>
<dbReference type="Pfam" id="PF17800">
    <property type="entry name" value="NPL"/>
    <property type="match status" value="1"/>
</dbReference>
<dbReference type="Proteomes" id="UP000036987">
    <property type="component" value="Unassembled WGS sequence"/>
</dbReference>
<dbReference type="EMBL" id="LFYR01000931">
    <property type="protein sequence ID" value="KMZ67109.1"/>
    <property type="molecule type" value="Genomic_DNA"/>
</dbReference>
<keyword evidence="3" id="KW-0697">Rotamase</keyword>
<dbReference type="EC" id="5.2.1.8" evidence="2"/>
<dbReference type="GO" id="GO:0003755">
    <property type="term" value="F:peptidyl-prolyl cis-trans isomerase activity"/>
    <property type="evidence" value="ECO:0007669"/>
    <property type="project" value="UniProtKB-KW"/>
</dbReference>
<evidence type="ECO:0000256" key="4">
    <source>
        <dbReference type="ARBA" id="ARBA00023235"/>
    </source>
</evidence>
<dbReference type="STRING" id="29655.A0A0K9PDT2"/>
<proteinExistence type="predicted"/>
<evidence type="ECO:0000313" key="8">
    <source>
        <dbReference type="Proteomes" id="UP000036987"/>
    </source>
</evidence>